<name>A0ABQ5NJP7_9BACI</name>
<gene>
    <name evidence="3" type="ORF">LYSBPC_14230</name>
</gene>
<organism evidence="3 4">
    <name type="scientific">Lysinibacillus piscis</name>
    <dbReference type="NCBI Taxonomy" id="2518931"/>
    <lineage>
        <taxon>Bacteria</taxon>
        <taxon>Bacillati</taxon>
        <taxon>Bacillota</taxon>
        <taxon>Bacilli</taxon>
        <taxon>Bacillales</taxon>
        <taxon>Bacillaceae</taxon>
        <taxon>Lysinibacillus</taxon>
    </lineage>
</organism>
<keyword evidence="1" id="KW-0472">Membrane</keyword>
<dbReference type="RefSeq" id="WP_264988065.1">
    <property type="nucleotide sequence ID" value="NZ_BRZA01000002.1"/>
</dbReference>
<feature type="transmembrane region" description="Helical" evidence="1">
    <location>
        <begin position="41"/>
        <end position="63"/>
    </location>
</feature>
<keyword evidence="4" id="KW-1185">Reference proteome</keyword>
<dbReference type="Proteomes" id="UP001065593">
    <property type="component" value="Unassembled WGS sequence"/>
</dbReference>
<dbReference type="Pfam" id="PF02517">
    <property type="entry name" value="Rce1-like"/>
    <property type="match status" value="1"/>
</dbReference>
<reference evidence="3" key="1">
    <citation type="submission" date="2022-08" db="EMBL/GenBank/DDBJ databases">
        <title>Draft genome sequence of Lysinibacillus sp. strain KH24.</title>
        <authorList>
            <person name="Kanbe H."/>
            <person name="Itoh H."/>
        </authorList>
    </citation>
    <scope>NUCLEOTIDE SEQUENCE</scope>
    <source>
        <strain evidence="3">KH24</strain>
    </source>
</reference>
<feature type="domain" description="CAAX prenyl protease 2/Lysostaphin resistance protein A-like" evidence="2">
    <location>
        <begin position="122"/>
        <end position="222"/>
    </location>
</feature>
<dbReference type="PANTHER" id="PTHR35797">
    <property type="entry name" value="PROTEASE-RELATED"/>
    <property type="match status" value="1"/>
</dbReference>
<feature type="transmembrane region" description="Helical" evidence="1">
    <location>
        <begin position="209"/>
        <end position="229"/>
    </location>
</feature>
<keyword evidence="1" id="KW-0812">Transmembrane</keyword>
<feature type="transmembrane region" description="Helical" evidence="1">
    <location>
        <begin position="84"/>
        <end position="106"/>
    </location>
</feature>
<keyword evidence="1" id="KW-1133">Transmembrane helix</keyword>
<feature type="transmembrane region" description="Helical" evidence="1">
    <location>
        <begin position="118"/>
        <end position="140"/>
    </location>
</feature>
<dbReference type="InterPro" id="IPR042150">
    <property type="entry name" value="MmRce1-like"/>
</dbReference>
<feature type="transmembrane region" description="Helical" evidence="1">
    <location>
        <begin position="185"/>
        <end position="204"/>
    </location>
</feature>
<feature type="transmembrane region" description="Helical" evidence="1">
    <location>
        <begin position="7"/>
        <end position="29"/>
    </location>
</feature>
<evidence type="ECO:0000313" key="3">
    <source>
        <dbReference type="EMBL" id="GLC88296.1"/>
    </source>
</evidence>
<feature type="transmembrane region" description="Helical" evidence="1">
    <location>
        <begin position="235"/>
        <end position="252"/>
    </location>
</feature>
<protein>
    <recommendedName>
        <fullName evidence="2">CAAX prenyl protease 2/Lysostaphin resistance protein A-like domain-containing protein</fullName>
    </recommendedName>
</protein>
<evidence type="ECO:0000259" key="2">
    <source>
        <dbReference type="Pfam" id="PF02517"/>
    </source>
</evidence>
<dbReference type="PANTHER" id="PTHR35797:SF1">
    <property type="entry name" value="PROTEASE"/>
    <property type="match status" value="1"/>
</dbReference>
<dbReference type="EMBL" id="BRZA01000002">
    <property type="protein sequence ID" value="GLC88296.1"/>
    <property type="molecule type" value="Genomic_DNA"/>
</dbReference>
<proteinExistence type="predicted"/>
<accession>A0ABQ5NJP7</accession>
<feature type="transmembrane region" description="Helical" evidence="1">
    <location>
        <begin position="152"/>
        <end position="173"/>
    </location>
</feature>
<sequence length="273" mass="30947">MSRKQTSLYLFFTYVLTYVSWSIYAVYIHRVDSALNFSDHMGILMLLGLMGPTLGAYFAIAFTKKKGGFKSYHQQFRWNFGWRWLMVAIGLPVLLGGFGYAIGFVLEPELIRENEMRAFYTFIPALLSSIVFGGLEELGWRGLLLPNLLQRFGYYLSTLLVGVAWTLWHIPLFFIPDSGQYGNNFAIYAIELIGYSAILTWLYVRTRSVILAVLFHASFNAISYVGLYAPKTSNLSYTVFAILLLIIGLYLVSRLAARPESVQTEVEAGKTRA</sequence>
<dbReference type="InterPro" id="IPR003675">
    <property type="entry name" value="Rce1/LyrA-like_dom"/>
</dbReference>
<evidence type="ECO:0000256" key="1">
    <source>
        <dbReference type="SAM" id="Phobius"/>
    </source>
</evidence>
<evidence type="ECO:0000313" key="4">
    <source>
        <dbReference type="Proteomes" id="UP001065593"/>
    </source>
</evidence>
<comment type="caution">
    <text evidence="3">The sequence shown here is derived from an EMBL/GenBank/DDBJ whole genome shotgun (WGS) entry which is preliminary data.</text>
</comment>